<keyword evidence="1" id="KW-1133">Transmembrane helix</keyword>
<protein>
    <submittedName>
        <fullName evidence="2">Hypothetical membrane protein</fullName>
    </submittedName>
</protein>
<organism evidence="2">
    <name type="scientific">uncultured virus</name>
    <dbReference type="NCBI Taxonomy" id="340016"/>
    <lineage>
        <taxon>Viruses</taxon>
        <taxon>environmental samples</taxon>
    </lineage>
</organism>
<keyword evidence="1" id="KW-0472">Membrane</keyword>
<feature type="transmembrane region" description="Helical" evidence="1">
    <location>
        <begin position="6"/>
        <end position="34"/>
    </location>
</feature>
<accession>D5L2F4</accession>
<name>D5L2F4_9VIRU</name>
<keyword evidence="1" id="KW-0812">Transmembrane</keyword>
<sequence length="87" mass="10170">MSLIEIILGLPTTMFVLLAVFLVFYIFGLTFGTFDIIDSRQRKYGGLRKHDQTGFEAAVEVLKWPLLWPLYVPILIGRNMPKLWQRR</sequence>
<evidence type="ECO:0000313" key="2">
    <source>
        <dbReference type="EMBL" id="ADE29213.1"/>
    </source>
</evidence>
<reference evidence="2" key="1">
    <citation type="journal article" date="2010" name="Environ. Microbiol.">
        <title>The metavirome of a hypersaline environment.</title>
        <authorList>
            <person name="Santos F."/>
            <person name="Yarza P."/>
            <person name="Parro V."/>
            <person name="Briones C."/>
            <person name="Anton J."/>
        </authorList>
    </citation>
    <scope>NUCLEOTIDE SEQUENCE</scope>
</reference>
<proteinExistence type="predicted"/>
<dbReference type="EMBL" id="GU735204">
    <property type="protein sequence ID" value="ADE29213.1"/>
    <property type="molecule type" value="Genomic_DNA"/>
</dbReference>
<evidence type="ECO:0000256" key="1">
    <source>
        <dbReference type="SAM" id="Phobius"/>
    </source>
</evidence>